<keyword evidence="2" id="KW-1185">Reference proteome</keyword>
<organism evidence="1 2">
    <name type="scientific">Undibacterium parvum</name>
    <dbReference type="NCBI Taxonomy" id="401471"/>
    <lineage>
        <taxon>Bacteria</taxon>
        <taxon>Pseudomonadati</taxon>
        <taxon>Pseudomonadota</taxon>
        <taxon>Betaproteobacteria</taxon>
        <taxon>Burkholderiales</taxon>
        <taxon>Oxalobacteraceae</taxon>
        <taxon>Undibacterium</taxon>
    </lineage>
</organism>
<dbReference type="OrthoDB" id="9786910at2"/>
<reference evidence="1 2" key="1">
    <citation type="journal article" date="2011" name="Int. J. Syst. Evol. Microbiol.">
        <title>Description of Undibacterium oligocarboniphilum sp. nov., isolated from purified water, and Undibacterium pigrum strain CCUG 49012 as the type strain of Undibacterium parvum sp. nov., and emended descriptions of the genus Undibacterium and the species Undibacterium pigrum.</title>
        <authorList>
            <person name="Eder W."/>
            <person name="Wanner G."/>
            <person name="Ludwig W."/>
            <person name="Busse H.J."/>
            <person name="Ziemke-Kageler F."/>
            <person name="Lang E."/>
        </authorList>
    </citation>
    <scope>NUCLEOTIDE SEQUENCE [LARGE SCALE GENOMIC DNA]</scope>
    <source>
        <strain evidence="1 2">DSM 23061</strain>
    </source>
</reference>
<dbReference type="EMBL" id="CP034464">
    <property type="protein sequence ID" value="AZP11724.1"/>
    <property type="molecule type" value="Genomic_DNA"/>
</dbReference>
<dbReference type="Proteomes" id="UP000275663">
    <property type="component" value="Chromosome"/>
</dbReference>
<name>A0A3Q9BPR0_9BURK</name>
<sequence length="134" mass="15239">MFGMLSGAWRYRSFIFSSIKTELRSKLVRSQLSGLWMVLNPLAQILIFALALSAALTGIDNQYAYVSYLMSDTFDWSLFPEIIDRRLGLSIEKKISISCIWLNGQFNLSRLSEIANSELCRGLIENHLLVGQEL</sequence>
<evidence type="ECO:0000313" key="1">
    <source>
        <dbReference type="EMBL" id="AZP11724.1"/>
    </source>
</evidence>
<dbReference type="AlphaFoldDB" id="A0A3Q9BPR0"/>
<accession>A0A3Q9BPR0</accession>
<protein>
    <submittedName>
        <fullName evidence="1">Uncharacterized protein</fullName>
    </submittedName>
</protein>
<proteinExistence type="predicted"/>
<evidence type="ECO:0000313" key="2">
    <source>
        <dbReference type="Proteomes" id="UP000275663"/>
    </source>
</evidence>
<dbReference type="RefSeq" id="WP_126127109.1">
    <property type="nucleotide sequence ID" value="NZ_CP034464.1"/>
</dbReference>
<dbReference type="KEGG" id="upv:EJN92_06775"/>
<gene>
    <name evidence="1" type="ORF">EJN92_06775</name>
</gene>